<proteinExistence type="predicted"/>
<comment type="caution">
    <text evidence="1">The sequence shown here is derived from an EMBL/GenBank/DDBJ whole genome shotgun (WGS) entry which is preliminary data.</text>
</comment>
<dbReference type="AlphaFoldDB" id="A0A368EJY5"/>
<reference evidence="1 2" key="1">
    <citation type="journal article" date="2018" name="Microbiome">
        <title>Fine metagenomic profile of the Mediterranean stratified and mixed water columns revealed by assembly and recruitment.</title>
        <authorList>
            <person name="Haro-Moreno J.M."/>
            <person name="Lopez-Perez M."/>
            <person name="De La Torre J.R."/>
            <person name="Picazo A."/>
            <person name="Camacho A."/>
            <person name="Rodriguez-Valera F."/>
        </authorList>
    </citation>
    <scope>NUCLEOTIDE SEQUENCE [LARGE SCALE GENOMIC DNA]</scope>
    <source>
        <strain evidence="1">MED-G50</strain>
    </source>
</reference>
<dbReference type="Proteomes" id="UP000252289">
    <property type="component" value="Unassembled WGS sequence"/>
</dbReference>
<gene>
    <name evidence="1" type="ORF">DBW64_04780</name>
</gene>
<dbReference type="InterPro" id="IPR029068">
    <property type="entry name" value="Glyas_Bleomycin-R_OHBP_Dase"/>
</dbReference>
<evidence type="ECO:0000313" key="1">
    <source>
        <dbReference type="EMBL" id="RCL83941.1"/>
    </source>
</evidence>
<dbReference type="SUPFAM" id="SSF54593">
    <property type="entry name" value="Glyoxalase/Bleomycin resistance protein/Dihydroxybiphenyl dioxygenase"/>
    <property type="match status" value="2"/>
</dbReference>
<accession>A0A368EJY5</accession>
<dbReference type="EMBL" id="QOQK01000023">
    <property type="protein sequence ID" value="RCL83941.1"/>
    <property type="molecule type" value="Genomic_DNA"/>
</dbReference>
<evidence type="ECO:0008006" key="3">
    <source>
        <dbReference type="Google" id="ProtNLM"/>
    </source>
</evidence>
<evidence type="ECO:0000313" key="2">
    <source>
        <dbReference type="Proteomes" id="UP000252289"/>
    </source>
</evidence>
<sequence length="301" mass="33626">MTDCKMDCEGRIKVAVISAAKPDEVAKSYQDYFGYQIVEQGLVTEAEAKMWGTPGMTGKKSILMGPESGTQVFFRIIENDKVENYVPLKSFGWNAIEVTVQDVEEIDRQLQDSPFQIIGPPAYLDFSDKIYPMQAVGLADEVFYLNQVKGDLPDYDLPLARSFVDQIFIMILASPNMNEAIKFYTEKLGWSQGNAYFTKYSVINNAFDLPDETPHHLSMTCVGRDVNNEVDEYPEGTTERPCTPGLLPPGIAMVSYTVTDLDGLDIDFFSPPQILEHEPYNGRRVAACLGNAGELVELIEL</sequence>
<name>A0A368EJY5_9PROT</name>
<organism evidence="1 2">
    <name type="scientific">PS1 clade bacterium</name>
    <dbReference type="NCBI Taxonomy" id="2175152"/>
    <lineage>
        <taxon>Bacteria</taxon>
        <taxon>Pseudomonadati</taxon>
        <taxon>Pseudomonadota</taxon>
        <taxon>Alphaproteobacteria</taxon>
        <taxon>PS1 clade</taxon>
    </lineage>
</organism>
<protein>
    <recommendedName>
        <fullName evidence="3">VOC family protein</fullName>
    </recommendedName>
</protein>